<evidence type="ECO:0000256" key="3">
    <source>
        <dbReference type="ARBA" id="ARBA00047831"/>
    </source>
</evidence>
<dbReference type="InterPro" id="IPR024172">
    <property type="entry name" value="AadA/Aad9"/>
</dbReference>
<dbReference type="AlphaFoldDB" id="A0A365L7H1"/>
<evidence type="ECO:0000259" key="5">
    <source>
        <dbReference type="Pfam" id="PF01909"/>
    </source>
</evidence>
<keyword evidence="1 4" id="KW-0808">Transferase</keyword>
<feature type="domain" description="Polymerase nucleotidyl transferase" evidence="5">
    <location>
        <begin position="30"/>
        <end position="87"/>
    </location>
</feature>
<dbReference type="RefSeq" id="WP_112221881.1">
    <property type="nucleotide sequence ID" value="NZ_CP196859.1"/>
</dbReference>
<keyword evidence="4" id="KW-0547">Nucleotide-binding</keyword>
<dbReference type="InterPro" id="IPR002934">
    <property type="entry name" value="Polymerase_NTP_transf_dom"/>
</dbReference>
<dbReference type="InterPro" id="IPR025184">
    <property type="entry name" value="AadA_C"/>
</dbReference>
<dbReference type="GO" id="GO:0005524">
    <property type="term" value="F:ATP binding"/>
    <property type="evidence" value="ECO:0007669"/>
    <property type="project" value="UniProtKB-KW"/>
</dbReference>
<keyword evidence="4" id="KW-0067">ATP-binding</keyword>
<accession>A0A365L7H1</accession>
<keyword evidence="2 4" id="KW-0046">Antibiotic resistance</keyword>
<dbReference type="Gene3D" id="3.30.460.10">
    <property type="entry name" value="Beta Polymerase, domain 2"/>
    <property type="match status" value="1"/>
</dbReference>
<dbReference type="Proteomes" id="UP000251002">
    <property type="component" value="Unassembled WGS sequence"/>
</dbReference>
<name>A0A365L7H1_9BACL</name>
<protein>
    <recommendedName>
        <fullName evidence="4">Spectinomycin 9-adenylyltransferase</fullName>
    </recommendedName>
</protein>
<evidence type="ECO:0000256" key="4">
    <source>
        <dbReference type="PIRNR" id="PIRNR000819"/>
    </source>
</evidence>
<evidence type="ECO:0000259" key="6">
    <source>
        <dbReference type="Pfam" id="PF13427"/>
    </source>
</evidence>
<dbReference type="EMBL" id="QLZR01000001">
    <property type="protein sequence ID" value="RAZ81374.1"/>
    <property type="molecule type" value="Genomic_DNA"/>
</dbReference>
<keyword evidence="4" id="KW-0548">Nucleotidyltransferase</keyword>
<evidence type="ECO:0000313" key="8">
    <source>
        <dbReference type="Proteomes" id="UP000251002"/>
    </source>
</evidence>
<reference evidence="7 8" key="1">
    <citation type="submission" date="2018-06" db="EMBL/GenBank/DDBJ databases">
        <title>The draft genome sequences of strains SCU63 and S1.</title>
        <authorList>
            <person name="Gan L."/>
        </authorList>
    </citation>
    <scope>NUCLEOTIDE SEQUENCE [LARGE SCALE GENOMIC DNA]</scope>
    <source>
        <strain evidence="7 8">SCU63</strain>
    </source>
</reference>
<evidence type="ECO:0000256" key="2">
    <source>
        <dbReference type="ARBA" id="ARBA00023251"/>
    </source>
</evidence>
<keyword evidence="8" id="KW-1185">Reference proteome</keyword>
<dbReference type="SUPFAM" id="SSF81301">
    <property type="entry name" value="Nucleotidyltransferase"/>
    <property type="match status" value="1"/>
</dbReference>
<dbReference type="CDD" id="cd05403">
    <property type="entry name" value="NT_KNTase_like"/>
    <property type="match status" value="1"/>
</dbReference>
<dbReference type="Pfam" id="PF13427">
    <property type="entry name" value="AadA_C"/>
    <property type="match status" value="1"/>
</dbReference>
<evidence type="ECO:0000313" key="7">
    <source>
        <dbReference type="EMBL" id="RAZ81374.1"/>
    </source>
</evidence>
<proteinExistence type="predicted"/>
<organism evidence="7 8">
    <name type="scientific">Planococcus halotolerans</name>
    <dbReference type="NCBI Taxonomy" id="2233542"/>
    <lineage>
        <taxon>Bacteria</taxon>
        <taxon>Bacillati</taxon>
        <taxon>Bacillota</taxon>
        <taxon>Bacilli</taxon>
        <taxon>Bacillales</taxon>
        <taxon>Caryophanaceae</taxon>
        <taxon>Planococcus</taxon>
    </lineage>
</organism>
<dbReference type="InterPro" id="IPR043519">
    <property type="entry name" value="NT_sf"/>
</dbReference>
<evidence type="ECO:0000256" key="1">
    <source>
        <dbReference type="ARBA" id="ARBA00022679"/>
    </source>
</evidence>
<dbReference type="PIRSF" id="PIRSF000819">
    <property type="entry name" value="Streptomycin_3-adenylyltransf"/>
    <property type="match status" value="1"/>
</dbReference>
<comment type="caution">
    <text evidence="7">The sequence shown here is derived from an EMBL/GenBank/DDBJ whole genome shotgun (WGS) entry which is preliminary data.</text>
</comment>
<sequence length="267" mass="30577">MGNETIVLTEEIKEFLDTLIADIHPLIESPIIGVYLHGSLAMGGFNPARSDIDLLVVTETPIGIETKKKLAAFFLEQSNNPYPVEVGVFNLGQLEEWKFPTPYDFHFSEYWRERFEQDAERGTTACLDTEGKSDIDLAAHFTILNHRGICLEGRPIHEVFPAVPESDYLASILDDYEDCLQKIFQDPIYSILNLTRVYWYLKEGKISSKQEAGEWGALNFHGDFALIAEKALRVYEGEEFEDEFSENQLMEIRDYINGQAQILLKQR</sequence>
<feature type="domain" description="Adenylyltransferase AadA C-terminal" evidence="6">
    <location>
        <begin position="158"/>
        <end position="252"/>
    </location>
</feature>
<comment type="catalytic activity">
    <reaction evidence="3 4">
        <text>spectinomycin + ATP = 9-O-adenylylspectinomycin + diphosphate</text>
        <dbReference type="Rhea" id="RHEA:63228"/>
        <dbReference type="ChEBI" id="CHEBI:30616"/>
        <dbReference type="ChEBI" id="CHEBI:33019"/>
        <dbReference type="ChEBI" id="CHEBI:146260"/>
        <dbReference type="ChEBI" id="CHEBI:146261"/>
    </reaction>
</comment>
<gene>
    <name evidence="7" type="ORF">DP120_03585</name>
</gene>
<dbReference type="GO" id="GO:0046677">
    <property type="term" value="P:response to antibiotic"/>
    <property type="evidence" value="ECO:0007669"/>
    <property type="project" value="UniProtKB-KW"/>
</dbReference>
<dbReference type="Pfam" id="PF01909">
    <property type="entry name" value="NTP_transf_2"/>
    <property type="match status" value="1"/>
</dbReference>
<dbReference type="GO" id="GO:0070566">
    <property type="term" value="F:adenylyltransferase activity"/>
    <property type="evidence" value="ECO:0007669"/>
    <property type="project" value="InterPro"/>
</dbReference>